<name>A0A2V1DVT8_9PLEO</name>
<keyword evidence="3" id="KW-1185">Reference proteome</keyword>
<protein>
    <recommendedName>
        <fullName evidence="4">Transmembrane protein</fullName>
    </recommendedName>
</protein>
<gene>
    <name evidence="2" type="ORF">DM02DRAFT_627691</name>
</gene>
<evidence type="ECO:0000313" key="2">
    <source>
        <dbReference type="EMBL" id="PVI01385.1"/>
    </source>
</evidence>
<dbReference type="EMBL" id="KZ805358">
    <property type="protein sequence ID" value="PVI01385.1"/>
    <property type="molecule type" value="Genomic_DNA"/>
</dbReference>
<evidence type="ECO:0000313" key="3">
    <source>
        <dbReference type="Proteomes" id="UP000244855"/>
    </source>
</evidence>
<sequence length="108" mass="12360">MEEGGRRVKGGIVLCYAVVWFGFVRYMFILLGWEGGLEWLKEKRGVKRLSMQRKNKKDGTILITEISPKEGLVMGAIEQRINDNMGIFSWIGWRASGSGGNMEVFMRR</sequence>
<organism evidence="2 3">
    <name type="scientific">Periconia macrospinosa</name>
    <dbReference type="NCBI Taxonomy" id="97972"/>
    <lineage>
        <taxon>Eukaryota</taxon>
        <taxon>Fungi</taxon>
        <taxon>Dikarya</taxon>
        <taxon>Ascomycota</taxon>
        <taxon>Pezizomycotina</taxon>
        <taxon>Dothideomycetes</taxon>
        <taxon>Pleosporomycetidae</taxon>
        <taxon>Pleosporales</taxon>
        <taxon>Massarineae</taxon>
        <taxon>Periconiaceae</taxon>
        <taxon>Periconia</taxon>
    </lineage>
</organism>
<dbReference type="AlphaFoldDB" id="A0A2V1DVT8"/>
<reference evidence="2 3" key="1">
    <citation type="journal article" date="2018" name="Sci. Rep.">
        <title>Comparative genomics provides insights into the lifestyle and reveals functional heterogeneity of dark septate endophytic fungi.</title>
        <authorList>
            <person name="Knapp D.G."/>
            <person name="Nemeth J.B."/>
            <person name="Barry K."/>
            <person name="Hainaut M."/>
            <person name="Henrissat B."/>
            <person name="Johnson J."/>
            <person name="Kuo A."/>
            <person name="Lim J.H.P."/>
            <person name="Lipzen A."/>
            <person name="Nolan M."/>
            <person name="Ohm R.A."/>
            <person name="Tamas L."/>
            <person name="Grigoriev I.V."/>
            <person name="Spatafora J.W."/>
            <person name="Nagy L.G."/>
            <person name="Kovacs G.M."/>
        </authorList>
    </citation>
    <scope>NUCLEOTIDE SEQUENCE [LARGE SCALE GENOMIC DNA]</scope>
    <source>
        <strain evidence="2 3">DSE2036</strain>
    </source>
</reference>
<proteinExistence type="predicted"/>
<keyword evidence="1" id="KW-0472">Membrane</keyword>
<keyword evidence="1" id="KW-0812">Transmembrane</keyword>
<evidence type="ECO:0000256" key="1">
    <source>
        <dbReference type="SAM" id="Phobius"/>
    </source>
</evidence>
<feature type="transmembrane region" description="Helical" evidence="1">
    <location>
        <begin position="12"/>
        <end position="33"/>
    </location>
</feature>
<keyword evidence="1" id="KW-1133">Transmembrane helix</keyword>
<accession>A0A2V1DVT8</accession>
<dbReference type="Proteomes" id="UP000244855">
    <property type="component" value="Unassembled WGS sequence"/>
</dbReference>
<evidence type="ECO:0008006" key="4">
    <source>
        <dbReference type="Google" id="ProtNLM"/>
    </source>
</evidence>